<dbReference type="Gene3D" id="3.30.1330.50">
    <property type="entry name" value="2-C-methyl-D-erythritol 2,4-cyclodiphosphate synthase"/>
    <property type="match status" value="1"/>
</dbReference>
<sequence>MAALQRAGVCSAALGAQRPSVARSSIISARSGPSQPRAVAPVPQHARNSSRAPRMAAAAAAAAEAPVLPYRVGHGFDLHRLAEGYKLIIGGVDIPHTKGCEAHSDGDVLLHTVTDAILGALCLPDIGQLFPDTDPKWKGASSDIFLKEAARLMDEAGYTLGNLDATIIAQKPKLSPHKENIRKNLCDMLHAHPSVINIKAKTHEKVDSLGEERSIGCHAVVMLIRKA</sequence>
<keyword evidence="7 8" id="KW-0456">Lyase</keyword>
<dbReference type="Proteomes" id="UP000247498">
    <property type="component" value="Unassembled WGS sequence"/>
</dbReference>
<keyword evidence="12" id="KW-1185">Reference proteome</keyword>
<dbReference type="EC" id="4.6.1.12" evidence="4 8"/>
<evidence type="ECO:0000259" key="10">
    <source>
        <dbReference type="Pfam" id="PF02542"/>
    </source>
</evidence>
<dbReference type="SUPFAM" id="SSF69765">
    <property type="entry name" value="IpsF-like"/>
    <property type="match status" value="1"/>
</dbReference>
<dbReference type="OrthoDB" id="2015434at2759"/>
<dbReference type="GO" id="GO:0016114">
    <property type="term" value="P:terpenoid biosynthetic process"/>
    <property type="evidence" value="ECO:0007669"/>
    <property type="project" value="InterPro"/>
</dbReference>
<dbReference type="PANTHER" id="PTHR43181:SF1">
    <property type="entry name" value="2-C-METHYL-D-ERYTHRITOL 2,4-CYCLODIPHOSPHATE SYNTHASE, CHLOROPLASTIC"/>
    <property type="match status" value="1"/>
</dbReference>
<dbReference type="InterPro" id="IPR020555">
    <property type="entry name" value="MECDP_synthase_CS"/>
</dbReference>
<reference evidence="11 12" key="1">
    <citation type="journal article" date="2018" name="Sci. Rep.">
        <title>Raphidocelis subcapitata (=Pseudokirchneriella subcapitata) provides an insight into genome evolution and environmental adaptations in the Sphaeropleales.</title>
        <authorList>
            <person name="Suzuki S."/>
            <person name="Yamaguchi H."/>
            <person name="Nakajima N."/>
            <person name="Kawachi M."/>
        </authorList>
    </citation>
    <scope>NUCLEOTIDE SEQUENCE [LARGE SCALE GENOMIC DNA]</scope>
    <source>
        <strain evidence="11 12">NIES-35</strain>
    </source>
</reference>
<dbReference type="CDD" id="cd00554">
    <property type="entry name" value="MECDP_synthase"/>
    <property type="match status" value="1"/>
</dbReference>
<dbReference type="InterPro" id="IPR003526">
    <property type="entry name" value="MECDP_synthase"/>
</dbReference>
<keyword evidence="5" id="KW-0479">Metal-binding</keyword>
<dbReference type="EMBL" id="BDRX01000028">
    <property type="protein sequence ID" value="GBF91965.1"/>
    <property type="molecule type" value="Genomic_DNA"/>
</dbReference>
<comment type="caution">
    <text evidence="11">The sequence shown here is derived from an EMBL/GenBank/DDBJ whole genome shotgun (WGS) entry which is preliminary data.</text>
</comment>
<evidence type="ECO:0000256" key="3">
    <source>
        <dbReference type="ARBA" id="ARBA00004709"/>
    </source>
</evidence>
<comment type="similarity">
    <text evidence="8">Belongs to the IspF family.</text>
</comment>
<dbReference type="InterPro" id="IPR036571">
    <property type="entry name" value="MECDP_synthase_sf"/>
</dbReference>
<dbReference type="GO" id="GO:0019288">
    <property type="term" value="P:isopentenyl diphosphate biosynthetic process, methylerythritol 4-phosphate pathway"/>
    <property type="evidence" value="ECO:0007669"/>
    <property type="project" value="UniProtKB-UniPathway"/>
</dbReference>
<accession>A0A2V0P4F5</accession>
<dbReference type="GO" id="GO:0046872">
    <property type="term" value="F:metal ion binding"/>
    <property type="evidence" value="ECO:0007669"/>
    <property type="project" value="UniProtKB-KW"/>
</dbReference>
<name>A0A2V0P4F5_9CHLO</name>
<proteinExistence type="inferred from homology"/>
<evidence type="ECO:0000256" key="8">
    <source>
        <dbReference type="RuleBase" id="RU004395"/>
    </source>
</evidence>
<dbReference type="AlphaFoldDB" id="A0A2V0P4F5"/>
<dbReference type="FunFam" id="3.30.1330.50:FF:000003">
    <property type="entry name" value="2-C-methyl-D-erythritol 2,4-cyclodiphosphate synthase"/>
    <property type="match status" value="1"/>
</dbReference>
<evidence type="ECO:0000313" key="11">
    <source>
        <dbReference type="EMBL" id="GBF91965.1"/>
    </source>
</evidence>
<organism evidence="11 12">
    <name type="scientific">Raphidocelis subcapitata</name>
    <dbReference type="NCBI Taxonomy" id="307507"/>
    <lineage>
        <taxon>Eukaryota</taxon>
        <taxon>Viridiplantae</taxon>
        <taxon>Chlorophyta</taxon>
        <taxon>core chlorophytes</taxon>
        <taxon>Chlorophyceae</taxon>
        <taxon>CS clade</taxon>
        <taxon>Sphaeropleales</taxon>
        <taxon>Selenastraceae</taxon>
        <taxon>Raphidocelis</taxon>
    </lineage>
</organism>
<evidence type="ECO:0000256" key="7">
    <source>
        <dbReference type="ARBA" id="ARBA00023239"/>
    </source>
</evidence>
<evidence type="ECO:0000313" key="12">
    <source>
        <dbReference type="Proteomes" id="UP000247498"/>
    </source>
</evidence>
<feature type="domain" description="2-C-methyl-D-erythritol 2,4-cyclodiphosphate synthase" evidence="10">
    <location>
        <begin position="71"/>
        <end position="223"/>
    </location>
</feature>
<evidence type="ECO:0000256" key="6">
    <source>
        <dbReference type="ARBA" id="ARBA00023229"/>
    </source>
</evidence>
<gene>
    <name evidence="11" type="ORF">Rsub_04689</name>
</gene>
<evidence type="ECO:0000256" key="9">
    <source>
        <dbReference type="SAM" id="MobiDB-lite"/>
    </source>
</evidence>
<dbReference type="Pfam" id="PF02542">
    <property type="entry name" value="YgbB"/>
    <property type="match status" value="1"/>
</dbReference>
<dbReference type="PROSITE" id="PS01350">
    <property type="entry name" value="ISPF"/>
    <property type="match status" value="1"/>
</dbReference>
<evidence type="ECO:0000256" key="4">
    <source>
        <dbReference type="ARBA" id="ARBA00012579"/>
    </source>
</evidence>
<evidence type="ECO:0000256" key="5">
    <source>
        <dbReference type="ARBA" id="ARBA00022723"/>
    </source>
</evidence>
<dbReference type="UniPathway" id="UPA00056">
    <property type="reaction ID" value="UER00095"/>
</dbReference>
<dbReference type="STRING" id="307507.A0A2V0P4F5"/>
<dbReference type="FunCoup" id="A0A2V0P4F5">
    <property type="interactions" value="636"/>
</dbReference>
<evidence type="ECO:0000256" key="2">
    <source>
        <dbReference type="ARBA" id="ARBA00001968"/>
    </source>
</evidence>
<keyword evidence="6 8" id="KW-0414">Isoprene biosynthesis</keyword>
<dbReference type="HAMAP" id="MF_00107">
    <property type="entry name" value="IspF"/>
    <property type="match status" value="1"/>
</dbReference>
<comment type="pathway">
    <text evidence="3">Isoprenoid biosynthesis; isopentenyl diphosphate biosynthesis via DXP pathway; isopentenyl diphosphate from 1-deoxy-D-xylulose 5-phosphate: step 4/6.</text>
</comment>
<feature type="region of interest" description="Disordered" evidence="9">
    <location>
        <begin position="29"/>
        <end position="50"/>
    </location>
</feature>
<dbReference type="InParanoid" id="A0A2V0P4F5"/>
<evidence type="ECO:0000256" key="1">
    <source>
        <dbReference type="ARBA" id="ARBA00000200"/>
    </source>
</evidence>
<comment type="cofactor">
    <cofactor evidence="2">
        <name>a divalent metal cation</name>
        <dbReference type="ChEBI" id="CHEBI:60240"/>
    </cofactor>
</comment>
<comment type="catalytic activity">
    <reaction evidence="1 8">
        <text>4-CDP-2-C-methyl-D-erythritol 2-phosphate = 2-C-methyl-D-erythritol 2,4-cyclic diphosphate + CMP</text>
        <dbReference type="Rhea" id="RHEA:23864"/>
        <dbReference type="ChEBI" id="CHEBI:57919"/>
        <dbReference type="ChEBI" id="CHEBI:58483"/>
        <dbReference type="ChEBI" id="CHEBI:60377"/>
        <dbReference type="EC" id="4.6.1.12"/>
    </reaction>
</comment>
<dbReference type="GO" id="GO:0008685">
    <property type="term" value="F:2-C-methyl-D-erythritol 2,4-cyclodiphosphate synthase activity"/>
    <property type="evidence" value="ECO:0007669"/>
    <property type="project" value="UniProtKB-EC"/>
</dbReference>
<dbReference type="PANTHER" id="PTHR43181">
    <property type="entry name" value="2-C-METHYL-D-ERYTHRITOL 2,4-CYCLODIPHOSPHATE SYNTHASE, CHLOROPLASTIC"/>
    <property type="match status" value="1"/>
</dbReference>
<protein>
    <recommendedName>
        <fullName evidence="4 8">2-C-methyl-D-erythritol 2,4-cyclodiphosphate synthase</fullName>
        <ecNumber evidence="4 8">4.6.1.12</ecNumber>
    </recommendedName>
</protein>
<dbReference type="NCBIfam" id="TIGR00151">
    <property type="entry name" value="ispF"/>
    <property type="match status" value="1"/>
</dbReference>